<keyword evidence="1" id="KW-0547">Nucleotide-binding</keyword>
<dbReference type="KEGG" id="etd:ETAF_2256"/>
<dbReference type="InterPro" id="IPR036627">
    <property type="entry name" value="CobW-likC_sf"/>
</dbReference>
<dbReference type="InterPro" id="IPR011629">
    <property type="entry name" value="CobW-like_C"/>
</dbReference>
<organism evidence="4 5">
    <name type="scientific">Edwardsiella tarda (strain FL6-60)</name>
    <dbReference type="NCBI Taxonomy" id="718251"/>
    <lineage>
        <taxon>Bacteria</taxon>
        <taxon>Pseudomonadati</taxon>
        <taxon>Pseudomonadota</taxon>
        <taxon>Gammaproteobacteria</taxon>
        <taxon>Enterobacterales</taxon>
        <taxon>Hafniaceae</taxon>
        <taxon>Edwardsiella</taxon>
    </lineage>
</organism>
<name>A0A0H3DWP0_EDWTF</name>
<feature type="domain" description="CobW C-terminal" evidence="3">
    <location>
        <begin position="4"/>
        <end position="74"/>
    </location>
</feature>
<gene>
    <name evidence="4" type="ordered locus">ETAF_2256</name>
</gene>
<protein>
    <submittedName>
        <fullName evidence="4">Putative GTPase</fullName>
    </submittedName>
</protein>
<dbReference type="GO" id="GO:0000166">
    <property type="term" value="F:nucleotide binding"/>
    <property type="evidence" value="ECO:0007669"/>
    <property type="project" value="UniProtKB-KW"/>
</dbReference>
<reference evidence="4 5" key="2">
    <citation type="journal article" date="2011" name="BMC Immunol.">
        <title>Comparison of static immersion and intravenous injection systems for exposure of zebrafish embryos to the natural pathogen Edwardsiella tarda.</title>
        <authorList>
            <person name="van Soest J.J."/>
            <person name="Stockhammer O.W."/>
            <person name="Ordas A."/>
            <person name="Bloemberg G.V."/>
            <person name="Spaink H.P."/>
            <person name="Meijer A.H."/>
        </authorList>
    </citation>
    <scope>NUCLEOTIDE SEQUENCE [LARGE SCALE GENOMIC DNA]</scope>
    <source>
        <strain evidence="4 5">FL6-60</strain>
    </source>
</reference>
<evidence type="ECO:0000313" key="5">
    <source>
        <dbReference type="Proteomes" id="UP000002230"/>
    </source>
</evidence>
<evidence type="ECO:0000313" key="4">
    <source>
        <dbReference type="EMBL" id="ADM42359.1"/>
    </source>
</evidence>
<dbReference type="AlphaFoldDB" id="A0A0H3DWP0"/>
<dbReference type="Gene3D" id="3.30.1220.10">
    <property type="entry name" value="CobW-like, C-terminal domain"/>
    <property type="match status" value="1"/>
</dbReference>
<reference evidence="5" key="1">
    <citation type="submission" date="2010-08" db="EMBL/GenBank/DDBJ databases">
        <title>Genome comparisons of Edwardsiella bacteria analysed using deep sequencing technology.</title>
        <authorList>
            <person name="van Soest J.J."/>
            <person name="Henkel C.V."/>
            <person name="Jansen H.J."/>
            <person name="van den Hondel C.A.M.J.J."/>
            <person name="Bloemberg G.V."/>
            <person name="Meijer A.H."/>
            <person name="Spaink H.P."/>
        </authorList>
    </citation>
    <scope>NUCLEOTIDE SEQUENCE [LARGE SCALE GENOMIC DNA]</scope>
    <source>
        <strain evidence="5">FL6-60</strain>
    </source>
</reference>
<keyword evidence="2" id="KW-0143">Chaperone</keyword>
<accession>A0A0H3DWP0</accession>
<proteinExistence type="predicted"/>
<evidence type="ECO:0000256" key="1">
    <source>
        <dbReference type="ARBA" id="ARBA00022741"/>
    </source>
</evidence>
<dbReference type="Pfam" id="PF07683">
    <property type="entry name" value="CobW_C"/>
    <property type="match status" value="1"/>
</dbReference>
<dbReference type="PATRIC" id="fig|718251.5.peg.2339"/>
<dbReference type="EMBL" id="CP002154">
    <property type="protein sequence ID" value="ADM42359.1"/>
    <property type="molecule type" value="Genomic_DNA"/>
</dbReference>
<evidence type="ECO:0000256" key="2">
    <source>
        <dbReference type="ARBA" id="ARBA00023186"/>
    </source>
</evidence>
<dbReference type="Proteomes" id="UP000002230">
    <property type="component" value="Chromosome"/>
</dbReference>
<dbReference type="SUPFAM" id="SSF90002">
    <property type="entry name" value="Hypothetical protein YjiA, C-terminal domain"/>
    <property type="match status" value="1"/>
</dbReference>
<evidence type="ECO:0000259" key="3">
    <source>
        <dbReference type="Pfam" id="PF07683"/>
    </source>
</evidence>
<keyword evidence="5" id="KW-1185">Reference proteome</keyword>
<dbReference type="HOGENOM" id="CLU_190190_0_0_6"/>
<sequence>MAQCVERHGNDMLRYKGVLAIADQPCRLVVQGIHRVVGFDYGSPWPPDAPRRSQLVIIGRHLPIATLRAEFNAAQGGEGAA</sequence>